<feature type="region of interest" description="Disordered" evidence="1">
    <location>
        <begin position="282"/>
        <end position="303"/>
    </location>
</feature>
<proteinExistence type="predicted"/>
<evidence type="ECO:0000256" key="2">
    <source>
        <dbReference type="SAM" id="Phobius"/>
    </source>
</evidence>
<dbReference type="Proteomes" id="UP000719412">
    <property type="component" value="Unassembled WGS sequence"/>
</dbReference>
<evidence type="ECO:0000313" key="4">
    <source>
        <dbReference type="Proteomes" id="UP000719412"/>
    </source>
</evidence>
<keyword evidence="2" id="KW-0812">Transmembrane</keyword>
<organism evidence="3 4">
    <name type="scientific">Tenebrio molitor</name>
    <name type="common">Yellow mealworm beetle</name>
    <dbReference type="NCBI Taxonomy" id="7067"/>
    <lineage>
        <taxon>Eukaryota</taxon>
        <taxon>Metazoa</taxon>
        <taxon>Ecdysozoa</taxon>
        <taxon>Arthropoda</taxon>
        <taxon>Hexapoda</taxon>
        <taxon>Insecta</taxon>
        <taxon>Pterygota</taxon>
        <taxon>Neoptera</taxon>
        <taxon>Endopterygota</taxon>
        <taxon>Coleoptera</taxon>
        <taxon>Polyphaga</taxon>
        <taxon>Cucujiformia</taxon>
        <taxon>Tenebrionidae</taxon>
        <taxon>Tenebrio</taxon>
    </lineage>
</organism>
<dbReference type="EMBL" id="JABDTM020013043">
    <property type="protein sequence ID" value="KAH0820015.1"/>
    <property type="molecule type" value="Genomic_DNA"/>
</dbReference>
<accession>A0A8J6HJP5</accession>
<feature type="transmembrane region" description="Helical" evidence="2">
    <location>
        <begin position="420"/>
        <end position="440"/>
    </location>
</feature>
<keyword evidence="4" id="KW-1185">Reference proteome</keyword>
<dbReference type="AlphaFoldDB" id="A0A8J6HJP5"/>
<keyword evidence="2" id="KW-1133">Transmembrane helix</keyword>
<name>A0A8J6HJP5_TENMO</name>
<evidence type="ECO:0000256" key="1">
    <source>
        <dbReference type="SAM" id="MobiDB-lite"/>
    </source>
</evidence>
<feature type="compositionally biased region" description="Basic residues" evidence="1">
    <location>
        <begin position="283"/>
        <end position="303"/>
    </location>
</feature>
<evidence type="ECO:0000313" key="3">
    <source>
        <dbReference type="EMBL" id="KAH0820015.1"/>
    </source>
</evidence>
<keyword evidence="2" id="KW-0472">Membrane</keyword>
<feature type="region of interest" description="Disordered" evidence="1">
    <location>
        <begin position="220"/>
        <end position="253"/>
    </location>
</feature>
<reference evidence="3" key="1">
    <citation type="journal article" date="2020" name="J Insects Food Feed">
        <title>The yellow mealworm (Tenebrio molitor) genome: a resource for the emerging insects as food and feed industry.</title>
        <authorList>
            <person name="Eriksson T."/>
            <person name="Andere A."/>
            <person name="Kelstrup H."/>
            <person name="Emery V."/>
            <person name="Picard C."/>
        </authorList>
    </citation>
    <scope>NUCLEOTIDE SEQUENCE</scope>
    <source>
        <strain evidence="3">Stoneville</strain>
        <tissue evidence="3">Whole head</tissue>
    </source>
</reference>
<feature type="transmembrane region" description="Helical" evidence="2">
    <location>
        <begin position="452"/>
        <end position="471"/>
    </location>
</feature>
<comment type="caution">
    <text evidence="3">The sequence shown here is derived from an EMBL/GenBank/DDBJ whole genome shotgun (WGS) entry which is preliminary data.</text>
</comment>
<gene>
    <name evidence="3" type="ORF">GEV33_002776</name>
</gene>
<feature type="compositionally biased region" description="Basic and acidic residues" evidence="1">
    <location>
        <begin position="234"/>
        <end position="251"/>
    </location>
</feature>
<feature type="region of interest" description="Disordered" evidence="1">
    <location>
        <begin position="634"/>
        <end position="662"/>
    </location>
</feature>
<reference evidence="3" key="2">
    <citation type="submission" date="2021-08" db="EMBL/GenBank/DDBJ databases">
        <authorList>
            <person name="Eriksson T."/>
        </authorList>
    </citation>
    <scope>NUCLEOTIDE SEQUENCE</scope>
    <source>
        <strain evidence="3">Stoneville</strain>
        <tissue evidence="3">Whole head</tissue>
    </source>
</reference>
<feature type="compositionally biased region" description="Polar residues" evidence="1">
    <location>
        <begin position="638"/>
        <end position="647"/>
    </location>
</feature>
<protein>
    <submittedName>
        <fullName evidence="3">Uncharacterized protein</fullName>
    </submittedName>
</protein>
<sequence>MRLCLSINHWRYLKARPEISPLIEPSCAVPNVCINLCSGTFPASRGPGAECPDRRKCRTELCEHEKDEKPLRPGITRRTKAMPQNQGAINISHFTKMKPSEQNQDSTRRRGLHCMSTAASAGMQAALLIREKQRLRRKKLRKGRAELPSHIATREIAPFPQYPPGFMVGPPTNIKEETNEQISTLPATPTHKYRKSRGRGLGAAIEALADCDVDVATGNPSPCRFSSRLHPTIPRKDDRGNDRSERSDWRRGGRRTTPIREFVCADVPRFVTIMTSSRAAFGLRKRAHPGNHRKKSRRDRRSRSLLHCLPEGATKSCAFLRERLKTNRSVRFSAQSCQSRGHNSGFNEHANCSQGRAAWQERERGRRCSLSEEARQHRIKQSEAHHRWMKRNRIHDSTYGTGSDDEDFFSVYHQSAAANALLYVGLGTTAIGSVIFFVGTGEKGFKTLELRLIGPTLIACGLLCCLIRVLLCACPSTCLRRRKKTRLKNNACPHASNRYSKSRDHGDFHVDSAALLSKNKKKVSIVPPSHPMPSTSTQEFKEAPSQVDKLSLPQINLPDGDDVAKMSREDSVIELQNLELVYDMQSVSSNDSDDNGVTVIDTTQPSKLMRTREPANRSSATDDLETCLSVVIERSDNSESSDGQKNQDCSEKQTHSGIVLSGGAVRWQKNKHHTRDHLIDQFEMIVQSERPRNATH</sequence>